<dbReference type="InterPro" id="IPR006118">
    <property type="entry name" value="Recombinase_CS"/>
</dbReference>
<dbReference type="Pfam" id="PF00239">
    <property type="entry name" value="Resolvase"/>
    <property type="match status" value="1"/>
</dbReference>
<dbReference type="STRING" id="1891926.Fuma_01141"/>
<evidence type="ECO:0000256" key="5">
    <source>
        <dbReference type="PIRSR" id="PIRSR606118-50"/>
    </source>
</evidence>
<keyword evidence="9" id="KW-1185">Reference proteome</keyword>
<keyword evidence="4" id="KW-0233">DNA recombination</keyword>
<evidence type="ECO:0000256" key="2">
    <source>
        <dbReference type="ARBA" id="ARBA00022908"/>
    </source>
</evidence>
<dbReference type="PROSITE" id="PS00397">
    <property type="entry name" value="RECOMBINASES_1"/>
    <property type="match status" value="1"/>
</dbReference>
<keyword evidence="2" id="KW-0229">DNA integration</keyword>
<dbReference type="InterPro" id="IPR036162">
    <property type="entry name" value="Resolvase-like_N_sf"/>
</dbReference>
<dbReference type="KEGG" id="fmr:Fuma_01141"/>
<evidence type="ECO:0000313" key="8">
    <source>
        <dbReference type="EMBL" id="APZ91552.1"/>
    </source>
</evidence>
<gene>
    <name evidence="8" type="primary">hin_1</name>
    <name evidence="8" type="ORF">Fuma_01141</name>
</gene>
<dbReference type="CDD" id="cd03768">
    <property type="entry name" value="SR_ResInv"/>
    <property type="match status" value="1"/>
</dbReference>
<dbReference type="PANTHER" id="PTHR30461">
    <property type="entry name" value="DNA-INVERTASE FROM LAMBDOID PROPHAGE"/>
    <property type="match status" value="1"/>
</dbReference>
<evidence type="ECO:0000256" key="3">
    <source>
        <dbReference type="ARBA" id="ARBA00023125"/>
    </source>
</evidence>
<dbReference type="GO" id="GO:0003677">
    <property type="term" value="F:DNA binding"/>
    <property type="evidence" value="ECO:0007669"/>
    <property type="project" value="UniProtKB-KW"/>
</dbReference>
<name>A0A1P8WBX0_9PLAN</name>
<protein>
    <submittedName>
        <fullName evidence="8">DNA-invertase hin</fullName>
    </submittedName>
</protein>
<dbReference type="SUPFAM" id="SSF53041">
    <property type="entry name" value="Resolvase-like"/>
    <property type="match status" value="1"/>
</dbReference>
<dbReference type="Proteomes" id="UP000187735">
    <property type="component" value="Chromosome"/>
</dbReference>
<evidence type="ECO:0000313" key="9">
    <source>
        <dbReference type="Proteomes" id="UP000187735"/>
    </source>
</evidence>
<dbReference type="PANTHER" id="PTHR30461:SF26">
    <property type="entry name" value="RESOLVASE HOMOLOG YNEB"/>
    <property type="match status" value="1"/>
</dbReference>
<dbReference type="SUPFAM" id="SSF46689">
    <property type="entry name" value="Homeodomain-like"/>
    <property type="match status" value="1"/>
</dbReference>
<dbReference type="InterPro" id="IPR050639">
    <property type="entry name" value="SSR_resolvase"/>
</dbReference>
<dbReference type="AlphaFoldDB" id="A0A1P8WBX0"/>
<dbReference type="GO" id="GO:0000150">
    <property type="term" value="F:DNA strand exchange activity"/>
    <property type="evidence" value="ECO:0007669"/>
    <property type="project" value="InterPro"/>
</dbReference>
<sequence>MPKVSNTVACYVRVSTVGQNEAGQKEEIKRWLQGNGVDPKVVVWYVDKMSGDNMARPSFKRMQADIFAGEISTVVIYKLDRLSRKIRDGIDALCAWCDKGLRVVSVTQQIDFSGTVGQIIAAVLLGVAQMEQENRRERQAVGIAVAKKQGKYKGRRSGTTKAAPERAVELREKGLRPEEIASALGVSRNTVFRYFREAS</sequence>
<reference evidence="8 9" key="1">
    <citation type="journal article" date="2016" name="Front. Microbiol.">
        <title>Fuerstia marisgermanicae gen. nov., sp. nov., an Unusual Member of the Phylum Planctomycetes from the German Wadden Sea.</title>
        <authorList>
            <person name="Kohn T."/>
            <person name="Heuer A."/>
            <person name="Jogler M."/>
            <person name="Vollmers J."/>
            <person name="Boedeker C."/>
            <person name="Bunk B."/>
            <person name="Rast P."/>
            <person name="Borchert D."/>
            <person name="Glockner I."/>
            <person name="Freese H.M."/>
            <person name="Klenk H.P."/>
            <person name="Overmann J."/>
            <person name="Kaster A.K."/>
            <person name="Rohde M."/>
            <person name="Wiegand S."/>
            <person name="Jogler C."/>
        </authorList>
    </citation>
    <scope>NUCLEOTIDE SEQUENCE [LARGE SCALE GENOMIC DNA]</scope>
    <source>
        <strain evidence="8 9">NH11</strain>
    </source>
</reference>
<evidence type="ECO:0000256" key="1">
    <source>
        <dbReference type="ARBA" id="ARBA00009913"/>
    </source>
</evidence>
<evidence type="ECO:0000259" key="7">
    <source>
        <dbReference type="PROSITE" id="PS51736"/>
    </source>
</evidence>
<evidence type="ECO:0000256" key="6">
    <source>
        <dbReference type="PROSITE-ProRule" id="PRU10137"/>
    </source>
</evidence>
<organism evidence="8 9">
    <name type="scientific">Fuerstiella marisgermanici</name>
    <dbReference type="NCBI Taxonomy" id="1891926"/>
    <lineage>
        <taxon>Bacteria</taxon>
        <taxon>Pseudomonadati</taxon>
        <taxon>Planctomycetota</taxon>
        <taxon>Planctomycetia</taxon>
        <taxon>Planctomycetales</taxon>
        <taxon>Planctomycetaceae</taxon>
        <taxon>Fuerstiella</taxon>
    </lineage>
</organism>
<keyword evidence="3" id="KW-0238">DNA-binding</keyword>
<dbReference type="OrthoDB" id="266184at2"/>
<feature type="domain" description="Resolvase/invertase-type recombinase catalytic" evidence="7">
    <location>
        <begin position="7"/>
        <end position="150"/>
    </location>
</feature>
<comment type="similarity">
    <text evidence="1">Belongs to the site-specific recombinase resolvase family.</text>
</comment>
<dbReference type="InterPro" id="IPR009057">
    <property type="entry name" value="Homeodomain-like_sf"/>
</dbReference>
<dbReference type="GO" id="GO:0015074">
    <property type="term" value="P:DNA integration"/>
    <property type="evidence" value="ECO:0007669"/>
    <property type="project" value="UniProtKB-KW"/>
</dbReference>
<proteinExistence type="inferred from homology"/>
<dbReference type="InterPro" id="IPR006119">
    <property type="entry name" value="Resolv_N"/>
</dbReference>
<dbReference type="EMBL" id="CP017641">
    <property type="protein sequence ID" value="APZ91552.1"/>
    <property type="molecule type" value="Genomic_DNA"/>
</dbReference>
<evidence type="ECO:0000256" key="4">
    <source>
        <dbReference type="ARBA" id="ARBA00023172"/>
    </source>
</evidence>
<dbReference type="RefSeq" id="WP_077023292.1">
    <property type="nucleotide sequence ID" value="NZ_CP017641.1"/>
</dbReference>
<dbReference type="Gene3D" id="1.10.10.60">
    <property type="entry name" value="Homeodomain-like"/>
    <property type="match status" value="1"/>
</dbReference>
<dbReference type="PROSITE" id="PS51736">
    <property type="entry name" value="RECOMBINASES_3"/>
    <property type="match status" value="1"/>
</dbReference>
<dbReference type="Gene3D" id="3.40.50.1390">
    <property type="entry name" value="Resolvase, N-terminal catalytic domain"/>
    <property type="match status" value="1"/>
</dbReference>
<accession>A0A1P8WBX0</accession>
<dbReference type="SMART" id="SM00857">
    <property type="entry name" value="Resolvase"/>
    <property type="match status" value="1"/>
</dbReference>
<feature type="active site" description="O-(5'-phospho-DNA)-serine intermediate" evidence="5 6">
    <location>
        <position position="15"/>
    </location>
</feature>
<dbReference type="Pfam" id="PF13384">
    <property type="entry name" value="HTH_23"/>
    <property type="match status" value="1"/>
</dbReference>